<protein>
    <submittedName>
        <fullName evidence="3">Hypothetical cytosolic protein</fullName>
    </submittedName>
</protein>
<accession>Q2LVQ7</accession>
<dbReference type="InterPro" id="IPR006015">
    <property type="entry name" value="Universal_stress_UspA"/>
</dbReference>
<dbReference type="KEGG" id="sat:SYN_03717"/>
<dbReference type="PANTHER" id="PTHR46268:SF6">
    <property type="entry name" value="UNIVERSAL STRESS PROTEIN UP12"/>
    <property type="match status" value="1"/>
</dbReference>
<name>Q2LVQ7_SYNAS</name>
<keyword evidence="4" id="KW-1185">Reference proteome</keyword>
<dbReference type="InParanoid" id="Q2LVQ7"/>
<dbReference type="InterPro" id="IPR014729">
    <property type="entry name" value="Rossmann-like_a/b/a_fold"/>
</dbReference>
<dbReference type="PRINTS" id="PR01438">
    <property type="entry name" value="UNVRSLSTRESS"/>
</dbReference>
<dbReference type="CDD" id="cd00293">
    <property type="entry name" value="USP-like"/>
    <property type="match status" value="1"/>
</dbReference>
<comment type="similarity">
    <text evidence="1">Belongs to the universal stress protein A family.</text>
</comment>
<dbReference type="Gene3D" id="3.40.50.620">
    <property type="entry name" value="HUPs"/>
    <property type="match status" value="1"/>
</dbReference>
<dbReference type="Proteomes" id="UP000001933">
    <property type="component" value="Chromosome"/>
</dbReference>
<organism evidence="3 4">
    <name type="scientific">Syntrophus aciditrophicus (strain SB)</name>
    <dbReference type="NCBI Taxonomy" id="56780"/>
    <lineage>
        <taxon>Bacteria</taxon>
        <taxon>Pseudomonadati</taxon>
        <taxon>Thermodesulfobacteriota</taxon>
        <taxon>Syntrophia</taxon>
        <taxon>Syntrophales</taxon>
        <taxon>Syntrophaceae</taxon>
        <taxon>Syntrophus</taxon>
    </lineage>
</organism>
<dbReference type="PANTHER" id="PTHR46268">
    <property type="entry name" value="STRESS RESPONSE PROTEIN NHAX"/>
    <property type="match status" value="1"/>
</dbReference>
<evidence type="ECO:0000313" key="3">
    <source>
        <dbReference type="EMBL" id="ABC78163.1"/>
    </source>
</evidence>
<evidence type="ECO:0000256" key="1">
    <source>
        <dbReference type="ARBA" id="ARBA00008791"/>
    </source>
</evidence>
<dbReference type="HOGENOM" id="CLU_049301_16_2_7"/>
<dbReference type="AlphaFoldDB" id="Q2LVQ7"/>
<dbReference type="InterPro" id="IPR006016">
    <property type="entry name" value="UspA"/>
</dbReference>
<evidence type="ECO:0000313" key="4">
    <source>
        <dbReference type="Proteomes" id="UP000001933"/>
    </source>
</evidence>
<feature type="domain" description="UspA" evidence="2">
    <location>
        <begin position="12"/>
        <end position="168"/>
    </location>
</feature>
<dbReference type="STRING" id="56780.SYN_03717"/>
<sequence length="169" mass="18266">MLKTINERRQAMAKKFLVALDKSSNSLRAVKFVADNINCAAQITLMSIVPDIAAACELRDPSEVHPLLKENIKDLCVIEEAKTAAMEGFLDEAKKALVNAGFPSENITVCLRRQQTDVAGDILMEAGEGGYDTIVAGRRGVSGVKQFMFGSVSSKIINHAENVSVIVVD</sequence>
<dbReference type="eggNOG" id="COG0589">
    <property type="taxonomic scope" value="Bacteria"/>
</dbReference>
<dbReference type="EMBL" id="CP000252">
    <property type="protein sequence ID" value="ABC78163.1"/>
    <property type="molecule type" value="Genomic_DNA"/>
</dbReference>
<evidence type="ECO:0000259" key="2">
    <source>
        <dbReference type="Pfam" id="PF00582"/>
    </source>
</evidence>
<dbReference type="Pfam" id="PF00582">
    <property type="entry name" value="Usp"/>
    <property type="match status" value="1"/>
</dbReference>
<dbReference type="SUPFAM" id="SSF52402">
    <property type="entry name" value="Adenine nucleotide alpha hydrolases-like"/>
    <property type="match status" value="1"/>
</dbReference>
<proteinExistence type="inferred from homology"/>
<reference evidence="3 4" key="1">
    <citation type="journal article" date="2007" name="Proc. Natl. Acad. Sci. U.S.A.">
        <title>The genome of Syntrophus aciditrophicus: life at the thermodynamic limit of microbial growth.</title>
        <authorList>
            <person name="McInerney M.J."/>
            <person name="Rohlin L."/>
            <person name="Mouttaki H."/>
            <person name="Kim U."/>
            <person name="Krupp R.S."/>
            <person name="Rios-Hernandez L."/>
            <person name="Sieber J."/>
            <person name="Struchtemeyer C.G."/>
            <person name="Bhattacharyya A."/>
            <person name="Campbell J.W."/>
            <person name="Gunsalus R.P."/>
        </authorList>
    </citation>
    <scope>NUCLEOTIDE SEQUENCE [LARGE SCALE GENOMIC DNA]</scope>
    <source>
        <strain evidence="3 4">SB</strain>
    </source>
</reference>
<gene>
    <name evidence="3" type="ORF">SYN_03717</name>
</gene>